<dbReference type="EMBL" id="SZPT01000001">
    <property type="protein sequence ID" value="TKI50631.1"/>
    <property type="molecule type" value="Genomic_DNA"/>
</dbReference>
<name>A0ABY2T3M1_9BACI</name>
<organism evidence="3 4">
    <name type="scientific">Lysinibacillus tabacifolii</name>
    <dbReference type="NCBI Taxonomy" id="1173107"/>
    <lineage>
        <taxon>Bacteria</taxon>
        <taxon>Bacillati</taxon>
        <taxon>Bacillota</taxon>
        <taxon>Bacilli</taxon>
        <taxon>Bacillales</taxon>
        <taxon>Bacillaceae</taxon>
        <taxon>Lysinibacillus</taxon>
    </lineage>
</organism>
<protein>
    <recommendedName>
        <fullName evidence="5">KilA-N DNA-binding domain-containing protein</fullName>
    </recommendedName>
</protein>
<dbReference type="InterPro" id="IPR018873">
    <property type="entry name" value="KilA-N_DNA-bd_domain"/>
</dbReference>
<dbReference type="Pfam" id="PF10543">
    <property type="entry name" value="ORF6N"/>
    <property type="match status" value="1"/>
</dbReference>
<evidence type="ECO:0000313" key="3">
    <source>
        <dbReference type="EMBL" id="TKI50631.1"/>
    </source>
</evidence>
<evidence type="ECO:0000259" key="1">
    <source>
        <dbReference type="Pfam" id="PF10543"/>
    </source>
</evidence>
<dbReference type="InterPro" id="IPR018878">
    <property type="entry name" value="ORF6C_dom"/>
</dbReference>
<proteinExistence type="predicted"/>
<dbReference type="Proteomes" id="UP000308330">
    <property type="component" value="Unassembled WGS sequence"/>
</dbReference>
<comment type="caution">
    <text evidence="3">The sequence shown here is derived from an EMBL/GenBank/DDBJ whole genome shotgun (WGS) entry which is preliminary data.</text>
</comment>
<sequence length="241" mass="28088">MNLMLQPCIHRVATICRHPYERRSGMDLTEIQHADKKVLTTAQIAEAYEVDSKSLIRNFQRNKEHYQEGTHYFALTGEALKQFKGGRQNDATLKFVSLLYLWTEEGAFLLAKSLSSDKAWEAYHLLVAQYYKLTTELQQVQPVALPYDEKRLLALEQRVQEIEQQLHGITLHTGEQKRLRQAVTERVNQLCMVQARRPAFFASLYREIKRRYQVASYRDVPQCKLQDALHFISTWRGGADT</sequence>
<feature type="domain" description="ORF6C" evidence="2">
    <location>
        <begin position="150"/>
        <end position="236"/>
    </location>
</feature>
<accession>A0ABY2T3M1</accession>
<evidence type="ECO:0008006" key="5">
    <source>
        <dbReference type="Google" id="ProtNLM"/>
    </source>
</evidence>
<reference evidence="3 4" key="1">
    <citation type="submission" date="2019-04" db="EMBL/GenBank/DDBJ databases">
        <title>Lysinibacillus genome sequencing.</title>
        <authorList>
            <person name="Dunlap C."/>
        </authorList>
    </citation>
    <scope>NUCLEOTIDE SEQUENCE [LARGE SCALE GENOMIC DNA]</scope>
    <source>
        <strain evidence="3 4">KCTC 33042</strain>
    </source>
</reference>
<dbReference type="Pfam" id="PF10552">
    <property type="entry name" value="ORF6C"/>
    <property type="match status" value="1"/>
</dbReference>
<keyword evidence="4" id="KW-1185">Reference proteome</keyword>
<evidence type="ECO:0000313" key="4">
    <source>
        <dbReference type="Proteomes" id="UP000308330"/>
    </source>
</evidence>
<evidence type="ECO:0000259" key="2">
    <source>
        <dbReference type="Pfam" id="PF10552"/>
    </source>
</evidence>
<gene>
    <name evidence="3" type="ORF">FC748_05320</name>
</gene>
<feature type="domain" description="KilA-N DNA-binding" evidence="1">
    <location>
        <begin position="32"/>
        <end position="113"/>
    </location>
</feature>